<comment type="catalytic activity">
    <reaction evidence="1">
        <text>a 2'-deoxyribonucleoside 5'-diphosphate + ATP = a 2'-deoxyribonucleoside 5'-triphosphate + ADP</text>
        <dbReference type="Rhea" id="RHEA:44640"/>
        <dbReference type="ChEBI" id="CHEBI:30616"/>
        <dbReference type="ChEBI" id="CHEBI:61560"/>
        <dbReference type="ChEBI" id="CHEBI:73316"/>
        <dbReference type="ChEBI" id="CHEBI:456216"/>
        <dbReference type="EC" id="2.7.4.6"/>
    </reaction>
</comment>
<sequence length="234" mass="25958">MYALGRMRNDMIWCSDLIHGSDSVESANKEIALWFPDGPVNVPDAAKPKQRDIGRISVTGFDTGIPDEDVESALRKQFASCGKITDVYIQKRPCVAYIYFVGEGAVDKALELSGSDVGGWNVFAKAYPFMDNESTSLIVQGYDTSLTESEIDHLSREHFSSCGEITKVMILKKRAAVVVDIKGFDAVDKALELNGSNLGKRKVLVACLSRPPRYTVNERLTCSLRGPRFQKRRL</sequence>
<dbReference type="SUPFAM" id="SSF54928">
    <property type="entry name" value="RNA-binding domain, RBD"/>
    <property type="match status" value="2"/>
</dbReference>
<dbReference type="OrthoDB" id="1085271at2759"/>
<dbReference type="SUPFAM" id="SSF54919">
    <property type="entry name" value="Nucleoside diphosphate kinase, NDK"/>
    <property type="match status" value="1"/>
</dbReference>
<name>A0A565CVX8_9BRAS</name>
<proteinExistence type="predicted"/>
<evidence type="ECO:0000256" key="4">
    <source>
        <dbReference type="PROSITE-ProRule" id="PRU00176"/>
    </source>
</evidence>
<dbReference type="InterPro" id="IPR036850">
    <property type="entry name" value="NDK-like_dom_sf"/>
</dbReference>
<dbReference type="InterPro" id="IPR035979">
    <property type="entry name" value="RBD_domain_sf"/>
</dbReference>
<dbReference type="InterPro" id="IPR000504">
    <property type="entry name" value="RRM_dom"/>
</dbReference>
<dbReference type="GO" id="GO:0004550">
    <property type="term" value="F:nucleoside diphosphate kinase activity"/>
    <property type="evidence" value="ECO:0007669"/>
    <property type="project" value="UniProtKB-EC"/>
</dbReference>
<keyword evidence="7" id="KW-1185">Reference proteome</keyword>
<evidence type="ECO:0000313" key="7">
    <source>
        <dbReference type="Proteomes" id="UP000489600"/>
    </source>
</evidence>
<dbReference type="GO" id="GO:0008143">
    <property type="term" value="F:poly(A) binding"/>
    <property type="evidence" value="ECO:0007669"/>
    <property type="project" value="TreeGrafter"/>
</dbReference>
<dbReference type="Proteomes" id="UP000489600">
    <property type="component" value="Unassembled WGS sequence"/>
</dbReference>
<protein>
    <recommendedName>
        <fullName evidence="5">RRM domain-containing protein</fullName>
    </recommendedName>
</protein>
<dbReference type="Gene3D" id="3.30.70.141">
    <property type="entry name" value="Nucleoside diphosphate kinase-like domain"/>
    <property type="match status" value="1"/>
</dbReference>
<dbReference type="Gene3D" id="3.30.70.330">
    <property type="match status" value="2"/>
</dbReference>
<comment type="caution">
    <text evidence="6">The sequence shown here is derived from an EMBL/GenBank/DDBJ whole genome shotgun (WGS) entry which is preliminary data.</text>
</comment>
<dbReference type="EMBL" id="CABITT030000008">
    <property type="protein sequence ID" value="VVB17566.1"/>
    <property type="molecule type" value="Genomic_DNA"/>
</dbReference>
<evidence type="ECO:0000256" key="2">
    <source>
        <dbReference type="ARBA" id="ARBA00000937"/>
    </source>
</evidence>
<dbReference type="AlphaFoldDB" id="A0A565CVX8"/>
<feature type="domain" description="RRM" evidence="5">
    <location>
        <begin position="135"/>
        <end position="210"/>
    </location>
</feature>
<dbReference type="InterPro" id="IPR012677">
    <property type="entry name" value="Nucleotide-bd_a/b_plait_sf"/>
</dbReference>
<evidence type="ECO:0000259" key="5">
    <source>
        <dbReference type="PROSITE" id="PS50102"/>
    </source>
</evidence>
<evidence type="ECO:0000256" key="3">
    <source>
        <dbReference type="ARBA" id="ARBA00022884"/>
    </source>
</evidence>
<evidence type="ECO:0000256" key="1">
    <source>
        <dbReference type="ARBA" id="ARBA00000082"/>
    </source>
</evidence>
<accession>A0A565CVX8</accession>
<keyword evidence="3 4" id="KW-0694">RNA-binding</keyword>
<dbReference type="PROSITE" id="PS50102">
    <property type="entry name" value="RRM"/>
    <property type="match status" value="1"/>
</dbReference>
<organism evidence="6 7">
    <name type="scientific">Arabis nemorensis</name>
    <dbReference type="NCBI Taxonomy" id="586526"/>
    <lineage>
        <taxon>Eukaryota</taxon>
        <taxon>Viridiplantae</taxon>
        <taxon>Streptophyta</taxon>
        <taxon>Embryophyta</taxon>
        <taxon>Tracheophyta</taxon>
        <taxon>Spermatophyta</taxon>
        <taxon>Magnoliopsida</taxon>
        <taxon>eudicotyledons</taxon>
        <taxon>Gunneridae</taxon>
        <taxon>Pentapetalae</taxon>
        <taxon>rosids</taxon>
        <taxon>malvids</taxon>
        <taxon>Brassicales</taxon>
        <taxon>Brassicaceae</taxon>
        <taxon>Arabideae</taxon>
        <taxon>Arabis</taxon>
    </lineage>
</organism>
<gene>
    <name evidence="6" type="ORF">ANE_LOCUS28010</name>
</gene>
<evidence type="ECO:0000313" key="6">
    <source>
        <dbReference type="EMBL" id="VVB17566.1"/>
    </source>
</evidence>
<dbReference type="PANTHER" id="PTHR23236:SF103">
    <property type="entry name" value="RNA-BINDING (RRM_RBD_RNP MOTIFS) FAMILY PROTEIN"/>
    <property type="match status" value="1"/>
</dbReference>
<dbReference type="PANTHER" id="PTHR23236">
    <property type="entry name" value="EUKARYOTIC TRANSLATION INITIATION FACTOR 4B/4H"/>
    <property type="match status" value="1"/>
</dbReference>
<dbReference type="SMART" id="SM00360">
    <property type="entry name" value="RRM"/>
    <property type="match status" value="2"/>
</dbReference>
<comment type="catalytic activity">
    <reaction evidence="2">
        <text>a ribonucleoside 5'-diphosphate + ATP = a ribonucleoside 5'-triphosphate + ADP</text>
        <dbReference type="Rhea" id="RHEA:18113"/>
        <dbReference type="ChEBI" id="CHEBI:30616"/>
        <dbReference type="ChEBI" id="CHEBI:57930"/>
        <dbReference type="ChEBI" id="CHEBI:61557"/>
        <dbReference type="ChEBI" id="CHEBI:456216"/>
        <dbReference type="EC" id="2.7.4.6"/>
    </reaction>
</comment>
<reference evidence="6" key="1">
    <citation type="submission" date="2019-07" db="EMBL/GenBank/DDBJ databases">
        <authorList>
            <person name="Dittberner H."/>
        </authorList>
    </citation>
    <scope>NUCLEOTIDE SEQUENCE [LARGE SCALE GENOMIC DNA]</scope>
</reference>